<dbReference type="CDD" id="cd00143">
    <property type="entry name" value="PP2Cc"/>
    <property type="match status" value="1"/>
</dbReference>
<dbReference type="Gene3D" id="3.60.40.10">
    <property type="entry name" value="PPM-type phosphatase domain"/>
    <property type="match status" value="1"/>
</dbReference>
<organism evidence="2 3">
    <name type="scientific">Methanogenium organophilum</name>
    <dbReference type="NCBI Taxonomy" id="2199"/>
    <lineage>
        <taxon>Archaea</taxon>
        <taxon>Methanobacteriati</taxon>
        <taxon>Methanobacteriota</taxon>
        <taxon>Stenosarchaea group</taxon>
        <taxon>Methanomicrobia</taxon>
        <taxon>Methanomicrobiales</taxon>
        <taxon>Methanomicrobiaceae</taxon>
        <taxon>Methanogenium</taxon>
    </lineage>
</organism>
<proteinExistence type="predicted"/>
<dbReference type="Pfam" id="PF13672">
    <property type="entry name" value="PP2C_2"/>
    <property type="match status" value="1"/>
</dbReference>
<evidence type="ECO:0000313" key="2">
    <source>
        <dbReference type="EMBL" id="WAI01778.1"/>
    </source>
</evidence>
<dbReference type="SMART" id="SM00332">
    <property type="entry name" value="PP2Cc"/>
    <property type="match status" value="1"/>
</dbReference>
<dbReference type="InterPro" id="IPR001932">
    <property type="entry name" value="PPM-type_phosphatase-like_dom"/>
</dbReference>
<accession>A0A9X9T7V2</accession>
<evidence type="ECO:0000313" key="3">
    <source>
        <dbReference type="Proteomes" id="UP001163096"/>
    </source>
</evidence>
<dbReference type="PANTHER" id="PTHR47992">
    <property type="entry name" value="PROTEIN PHOSPHATASE"/>
    <property type="match status" value="1"/>
</dbReference>
<dbReference type="InterPro" id="IPR015655">
    <property type="entry name" value="PP2C"/>
</dbReference>
<reference evidence="2" key="1">
    <citation type="submission" date="2022-11" db="EMBL/GenBank/DDBJ databases">
        <title>Complete genome sequence of Methanogenium organophilum DSM 3596.</title>
        <authorList>
            <person name="Chen S.-C."/>
            <person name="Lai S.-J."/>
            <person name="You Y.-T."/>
        </authorList>
    </citation>
    <scope>NUCLEOTIDE SEQUENCE</scope>
    <source>
        <strain evidence="2">DSM 3596</strain>
    </source>
</reference>
<dbReference type="Proteomes" id="UP001163096">
    <property type="component" value="Chromosome"/>
</dbReference>
<dbReference type="KEGG" id="mou:OU421_02575"/>
<dbReference type="SUPFAM" id="SSF81606">
    <property type="entry name" value="PP2C-like"/>
    <property type="match status" value="1"/>
</dbReference>
<feature type="domain" description="PPM-type phosphatase" evidence="1">
    <location>
        <begin position="12"/>
        <end position="245"/>
    </location>
</feature>
<evidence type="ECO:0000259" key="1">
    <source>
        <dbReference type="PROSITE" id="PS51746"/>
    </source>
</evidence>
<keyword evidence="3" id="KW-1185">Reference proteome</keyword>
<dbReference type="RefSeq" id="WP_268187052.1">
    <property type="nucleotide sequence ID" value="NZ_CP113361.1"/>
</dbReference>
<dbReference type="GO" id="GO:0004722">
    <property type="term" value="F:protein serine/threonine phosphatase activity"/>
    <property type="evidence" value="ECO:0007669"/>
    <property type="project" value="InterPro"/>
</dbReference>
<sequence length="259" mass="27411">MRPDTGIHTQFAYSARSVAGVRSVNEDAWCATRFGDELVCAVADGIGGHEAGDVASALAIRIFSETVQERAATAGEREPEGETLRRAHTYAHAAILAEATGKRSGMGTTLVSAWFTGETVSLCNSGDSRCTLIRADSVCSLTKDHSLVQDLVDRDVLSPEEAASHPMKNIITHSLGGDFIADCTTHVLCPNDTLVLSSDGLHDYVSRETMIAAGTVGTAEEAAALLLEEAAETSTDNITLIVVRVPGGTIHPEECDFHD</sequence>
<dbReference type="GeneID" id="76833951"/>
<dbReference type="InterPro" id="IPR036457">
    <property type="entry name" value="PPM-type-like_dom_sf"/>
</dbReference>
<dbReference type="EMBL" id="CP113361">
    <property type="protein sequence ID" value="WAI01778.1"/>
    <property type="molecule type" value="Genomic_DNA"/>
</dbReference>
<dbReference type="AlphaFoldDB" id="A0A9X9T7V2"/>
<gene>
    <name evidence="2" type="ORF">OU421_02575</name>
</gene>
<protein>
    <submittedName>
        <fullName evidence="2">Protein phosphatase 2C domain-containing protein</fullName>
    </submittedName>
</protein>
<name>A0A9X9T7V2_METOG</name>
<dbReference type="SMART" id="SM00331">
    <property type="entry name" value="PP2C_SIG"/>
    <property type="match status" value="1"/>
</dbReference>
<dbReference type="PROSITE" id="PS51746">
    <property type="entry name" value="PPM_2"/>
    <property type="match status" value="1"/>
</dbReference>